<feature type="chain" id="PRO_5046757994" description="Lipoprotein" evidence="1">
    <location>
        <begin position="22"/>
        <end position="171"/>
    </location>
</feature>
<accession>A0ABX3GBS7</accession>
<sequence>MKQIMLSILLLVSLIGISGCAESNIGDLKVSAGDQEIKSTTLSNTKSDSSSNAEASGFEFAFEQDAVKNIQYLKNGEIITLNFGDSEPDNVLIEESVLNKSGAYQFSSRESLEVPITKVDGKYSFTIEKHMASSLSSFYEENKKDYRGFSITASWGEEEYRYAFVIQADAN</sequence>
<dbReference type="EMBL" id="MPVP01000757">
    <property type="protein sequence ID" value="OMC90122.1"/>
    <property type="molecule type" value="Genomic_DNA"/>
</dbReference>
<proteinExistence type="predicted"/>
<evidence type="ECO:0000313" key="3">
    <source>
        <dbReference type="Proteomes" id="UP000187158"/>
    </source>
</evidence>
<name>A0ABX3GBS7_9BACL</name>
<dbReference type="RefSeq" id="WP_076221167.1">
    <property type="nucleotide sequence ID" value="NZ_MPVM01000004.1"/>
</dbReference>
<protein>
    <recommendedName>
        <fullName evidence="4">Lipoprotein</fullName>
    </recommendedName>
</protein>
<evidence type="ECO:0000313" key="2">
    <source>
        <dbReference type="EMBL" id="OMC90122.1"/>
    </source>
</evidence>
<feature type="signal peptide" evidence="1">
    <location>
        <begin position="1"/>
        <end position="21"/>
    </location>
</feature>
<dbReference type="PROSITE" id="PS51257">
    <property type="entry name" value="PROKAR_LIPOPROTEIN"/>
    <property type="match status" value="1"/>
</dbReference>
<evidence type="ECO:0008006" key="4">
    <source>
        <dbReference type="Google" id="ProtNLM"/>
    </source>
</evidence>
<comment type="caution">
    <text evidence="2">The sequence shown here is derived from an EMBL/GenBank/DDBJ whole genome shotgun (WGS) entry which is preliminary data.</text>
</comment>
<dbReference type="Proteomes" id="UP000187158">
    <property type="component" value="Unassembled WGS sequence"/>
</dbReference>
<keyword evidence="3" id="KW-1185">Reference proteome</keyword>
<gene>
    <name evidence="2" type="ORF">BSO21_34640</name>
</gene>
<organism evidence="2 3">
    <name type="scientific">Paenibacillus odorifer</name>
    <dbReference type="NCBI Taxonomy" id="189426"/>
    <lineage>
        <taxon>Bacteria</taxon>
        <taxon>Bacillati</taxon>
        <taxon>Bacillota</taxon>
        <taxon>Bacilli</taxon>
        <taxon>Bacillales</taxon>
        <taxon>Paenibacillaceae</taxon>
        <taxon>Paenibacillus</taxon>
    </lineage>
</organism>
<evidence type="ECO:0000256" key="1">
    <source>
        <dbReference type="SAM" id="SignalP"/>
    </source>
</evidence>
<reference evidence="2 3" key="1">
    <citation type="submission" date="2016-11" db="EMBL/GenBank/DDBJ databases">
        <title>Paenibacillus species isolates.</title>
        <authorList>
            <person name="Beno S.M."/>
        </authorList>
    </citation>
    <scope>NUCLEOTIDE SEQUENCE [LARGE SCALE GENOMIC DNA]</scope>
    <source>
        <strain evidence="2 3">FSL H7-0433</strain>
    </source>
</reference>
<keyword evidence="1" id="KW-0732">Signal</keyword>